<evidence type="ECO:0000313" key="3">
    <source>
        <dbReference type="Proteomes" id="UP000283634"/>
    </source>
</evidence>
<reference evidence="2 3" key="1">
    <citation type="journal article" date="2018" name="BMC Genomics">
        <title>Genomic comparison of Trypanosoma conorhini and Trypanosoma rangeli to Trypanosoma cruzi strains of high and low virulence.</title>
        <authorList>
            <person name="Bradwell K.R."/>
            <person name="Koparde V.N."/>
            <person name="Matveyev A.V."/>
            <person name="Serrano M.G."/>
            <person name="Alves J.M."/>
            <person name="Parikh H."/>
            <person name="Huang B."/>
            <person name="Lee V."/>
            <person name="Espinosa-Alvarez O."/>
            <person name="Ortiz P.A."/>
            <person name="Costa-Martins A.G."/>
            <person name="Teixeira M.M."/>
            <person name="Buck G.A."/>
        </authorList>
    </citation>
    <scope>NUCLEOTIDE SEQUENCE [LARGE SCALE GENOMIC DNA]</scope>
    <source>
        <strain evidence="2 3">AM80</strain>
    </source>
</reference>
<accession>A0A422N7B4</accession>
<dbReference type="OrthoDB" id="29853at2759"/>
<dbReference type="OMA" id="HEFVEMS"/>
<dbReference type="EMBL" id="MKGL01000279">
    <property type="protein sequence ID" value="RNF01335.1"/>
    <property type="molecule type" value="Genomic_DNA"/>
</dbReference>
<evidence type="ECO:0000256" key="1">
    <source>
        <dbReference type="ARBA" id="ARBA00005536"/>
    </source>
</evidence>
<dbReference type="GO" id="GO:0015031">
    <property type="term" value="P:protein transport"/>
    <property type="evidence" value="ECO:0007669"/>
    <property type="project" value="InterPro"/>
</dbReference>
<gene>
    <name evidence="2" type="ORF">TraAM80_07034</name>
</gene>
<comment type="caution">
    <text evidence="2">The sequence shown here is derived from an EMBL/GenBank/DDBJ whole genome shotgun (WGS) entry which is preliminary data.</text>
</comment>
<dbReference type="AlphaFoldDB" id="A0A422N7B4"/>
<name>A0A422N7B4_TRYRA</name>
<dbReference type="VEuPathDB" id="TriTrypDB:TRSC58_02127"/>
<dbReference type="InterPro" id="IPR005061">
    <property type="entry name" value="Ist1"/>
</dbReference>
<dbReference type="InterPro" id="IPR042277">
    <property type="entry name" value="IST1-like"/>
</dbReference>
<dbReference type="PANTHER" id="PTHR12161:SF5">
    <property type="entry name" value="IST1 HOMOLOG"/>
    <property type="match status" value="1"/>
</dbReference>
<sequence length="269" mass="29546">MRLFSKKPVFDSVKVKATLRMAGTRVRMQQNKLVNGVKIQRRQIAELLALQKYESARIRVEQVIRDDVAIEGLEALSLFLDLLANRVQMIAEIKGGKGDAAEARCPPELKECITSVLWASVRLGDVAPELQNIRKYFEIKFGKTFVAMGVDNTEFSVNQTIIDRLGIFTPSNERCLQYLTMIASEYSIEGYDEEKLRDPNTLVASAAAASGAAIMHTTNEKNAVAAAAAAAGGAVASSGTIKTPSGLRIPILTTPHDELEWRLLQLKRA</sequence>
<dbReference type="FunFam" id="1.20.1260.60:FF:000002">
    <property type="entry name" value="Vacuolar protein sorting-associated protein IST1"/>
    <property type="match status" value="1"/>
</dbReference>
<protein>
    <submittedName>
        <fullName evidence="2">Uncharacterized protein</fullName>
    </submittedName>
</protein>
<proteinExistence type="inferred from homology"/>
<organism evidence="2 3">
    <name type="scientific">Trypanosoma rangeli</name>
    <dbReference type="NCBI Taxonomy" id="5698"/>
    <lineage>
        <taxon>Eukaryota</taxon>
        <taxon>Discoba</taxon>
        <taxon>Euglenozoa</taxon>
        <taxon>Kinetoplastea</taxon>
        <taxon>Metakinetoplastina</taxon>
        <taxon>Trypanosomatida</taxon>
        <taxon>Trypanosomatidae</taxon>
        <taxon>Trypanosoma</taxon>
        <taxon>Herpetosoma</taxon>
    </lineage>
</organism>
<dbReference type="Pfam" id="PF03398">
    <property type="entry name" value="Ist1"/>
    <property type="match status" value="1"/>
</dbReference>
<dbReference type="Gene3D" id="1.20.1260.60">
    <property type="entry name" value="Vacuolar protein sorting-associated protein Ist1"/>
    <property type="match status" value="1"/>
</dbReference>
<dbReference type="PANTHER" id="PTHR12161">
    <property type="entry name" value="IST1 FAMILY MEMBER"/>
    <property type="match status" value="1"/>
</dbReference>
<evidence type="ECO:0000313" key="2">
    <source>
        <dbReference type="EMBL" id="RNF01335.1"/>
    </source>
</evidence>
<dbReference type="GeneID" id="40330967"/>
<dbReference type="RefSeq" id="XP_029236270.1">
    <property type="nucleotide sequence ID" value="XM_029383848.1"/>
</dbReference>
<keyword evidence="3" id="KW-1185">Reference proteome</keyword>
<dbReference type="Proteomes" id="UP000283634">
    <property type="component" value="Unassembled WGS sequence"/>
</dbReference>
<comment type="similarity">
    <text evidence="1">Belongs to the IST1 family.</text>
</comment>